<dbReference type="AlphaFoldDB" id="A0A239SBN3"/>
<evidence type="ECO:0000313" key="1">
    <source>
        <dbReference type="EMBL" id="SNU82174.1"/>
    </source>
</evidence>
<reference evidence="1 2" key="1">
    <citation type="submission" date="2017-06" db="EMBL/GenBank/DDBJ databases">
        <authorList>
            <consortium name="Pathogen Informatics"/>
        </authorList>
    </citation>
    <scope>NUCLEOTIDE SEQUENCE [LARGE SCALE GENOMIC DNA]</scope>
    <source>
        <strain evidence="1 2">NCTC13161</strain>
    </source>
</reference>
<keyword evidence="2" id="KW-1185">Reference proteome</keyword>
<evidence type="ECO:0000313" key="2">
    <source>
        <dbReference type="Proteomes" id="UP000215126"/>
    </source>
</evidence>
<dbReference type="EMBL" id="LT906435">
    <property type="protein sequence ID" value="SNU82174.1"/>
    <property type="molecule type" value="Genomic_DNA"/>
</dbReference>
<proteinExistence type="predicted"/>
<gene>
    <name evidence="1" type="ORF">SAMEA4530655_00850</name>
</gene>
<name>A0A239SBN3_9BURK</name>
<accession>A0A239SBN3</accession>
<dbReference type="Proteomes" id="UP000215126">
    <property type="component" value="Chromosome 1"/>
</dbReference>
<organism evidence="1 2">
    <name type="scientific">Pandoraea sputorum</name>
    <dbReference type="NCBI Taxonomy" id="93222"/>
    <lineage>
        <taxon>Bacteria</taxon>
        <taxon>Pseudomonadati</taxon>
        <taxon>Pseudomonadota</taxon>
        <taxon>Betaproteobacteria</taxon>
        <taxon>Burkholderiales</taxon>
        <taxon>Burkholderiaceae</taxon>
        <taxon>Pandoraea</taxon>
    </lineage>
</organism>
<sequence length="84" mass="9620">MPVKSYLERYVVLSGLTLVAAAGAPDSSLVCSKRKRQLRVRFRVKGVPEYPRFTKGLEVGADLTDFFVPLAFRESRPRWSNYIR</sequence>
<protein>
    <submittedName>
        <fullName evidence="1">Uncharacterized protein</fullName>
    </submittedName>
</protein>